<name>A0A822C5G6_9BILA</name>
<proteinExistence type="predicted"/>
<reference evidence="1" key="1">
    <citation type="submission" date="2021-02" db="EMBL/GenBank/DDBJ databases">
        <authorList>
            <person name="Nowell W R."/>
        </authorList>
    </citation>
    <scope>NUCLEOTIDE SEQUENCE</scope>
</reference>
<comment type="caution">
    <text evidence="1">The sequence shown here is derived from an EMBL/GenBank/DDBJ whole genome shotgun (WGS) entry which is preliminary data.</text>
</comment>
<feature type="non-terminal residue" evidence="1">
    <location>
        <position position="1"/>
    </location>
</feature>
<evidence type="ECO:0000313" key="1">
    <source>
        <dbReference type="EMBL" id="CAF5024167.1"/>
    </source>
</evidence>
<dbReference type="AlphaFoldDB" id="A0A822C5G6"/>
<organism evidence="1 2">
    <name type="scientific">Rotaria socialis</name>
    <dbReference type="NCBI Taxonomy" id="392032"/>
    <lineage>
        <taxon>Eukaryota</taxon>
        <taxon>Metazoa</taxon>
        <taxon>Spiralia</taxon>
        <taxon>Gnathifera</taxon>
        <taxon>Rotifera</taxon>
        <taxon>Eurotatoria</taxon>
        <taxon>Bdelloidea</taxon>
        <taxon>Philodinida</taxon>
        <taxon>Philodinidae</taxon>
        <taxon>Rotaria</taxon>
    </lineage>
</organism>
<accession>A0A822C5G6</accession>
<dbReference type="Proteomes" id="UP000663848">
    <property type="component" value="Unassembled WGS sequence"/>
</dbReference>
<evidence type="ECO:0000313" key="2">
    <source>
        <dbReference type="Proteomes" id="UP000663848"/>
    </source>
</evidence>
<dbReference type="EMBL" id="CAJOBR010040222">
    <property type="protein sequence ID" value="CAF5024167.1"/>
    <property type="molecule type" value="Genomic_DNA"/>
</dbReference>
<gene>
    <name evidence="1" type="ORF">QYT958_LOCUS40182</name>
</gene>
<sequence length="45" mass="4975">MILEDWDNLARTITHLDTNDENPTATMIQELQASLSGLNDTTNTG</sequence>
<protein>
    <submittedName>
        <fullName evidence="1">Uncharacterized protein</fullName>
    </submittedName>
</protein>